<dbReference type="InterPro" id="IPR002777">
    <property type="entry name" value="PFD_beta-like"/>
</dbReference>
<dbReference type="GO" id="GO:0006457">
    <property type="term" value="P:protein folding"/>
    <property type="evidence" value="ECO:0007669"/>
    <property type="project" value="InterPro"/>
</dbReference>
<keyword evidence="8" id="KW-0677">Repeat</keyword>
<feature type="repeat" description="Solcar" evidence="16">
    <location>
        <begin position="367"/>
        <end position="452"/>
    </location>
</feature>
<dbReference type="FunFam" id="1.10.287.370:FF:000003">
    <property type="entry name" value="Prefoldin subunit 6"/>
    <property type="match status" value="1"/>
</dbReference>
<dbReference type="GO" id="GO:0005743">
    <property type="term" value="C:mitochondrial inner membrane"/>
    <property type="evidence" value="ECO:0007669"/>
    <property type="project" value="UniProtKB-SubCell"/>
</dbReference>
<dbReference type="Pfam" id="PF00153">
    <property type="entry name" value="Mito_carr"/>
    <property type="match status" value="2"/>
</dbReference>
<feature type="domain" description="EF-hand" evidence="18">
    <location>
        <begin position="26"/>
        <end position="61"/>
    </location>
</feature>
<comment type="subcellular location">
    <subcellularLocation>
        <location evidence="1">Mitochondrion inner membrane</location>
        <topology evidence="1">Multi-pass membrane protein</topology>
    </subcellularLocation>
</comment>
<sequence length="619" mass="70182">MRPATSDNPSSEVLPVPHYSYELPTVEEERFEKLFRQLDVNGDGRIDILELSQSLHKHGVPENLKESYATKFIQQSDLNQSGDVSLAEFIYYVSEHEKKLLLLFSNLDTDKDGRIKVNELITAFRDLGVAISRQEAAQLLKRIDKDGSLDIGFNEWRDFLLFHPTADLSEIINYWRHSTSRVFRLGKRLGVRVISHFLNRRYSSRYTCRSLVLIILRNLCAIQNIPTMVYVSLLHPTIQHYLQAFEHLDTYLDVGESVTVPDDFTLQEMLSGMWWRHLLAGGVAGAVSRTSTAPLDRLKVFLQVHGLNRFGSLAACARHMLHEGGVRSLWRGNGINVMKIAPESAIKFMAYEKLKQYIKSGSPTRDLGMYERFVAGSIAGCISQTTIYPLEVLKTRLSLRTTGQYRGIVDAAKKIYSREGASVFFRGYIPNLLGIIPYAGIDLAVYETLKKRWLRNHIDTEKPSVLILLSCGTVSSTCGQIASYPMALVRTRLQAAGLQKKMQQEVEKFKAVQKEYQSVISSRQQLDSQLTENNGVKEELNLLESDANVFKLIGPVLVKQDLEEAHQNVSKRIDYITGETKRLDKAIEDLDKKQDVQREALGKLQQQLQQAQVKAAMKA</sequence>
<evidence type="ECO:0000256" key="6">
    <source>
        <dbReference type="ARBA" id="ARBA00022692"/>
    </source>
</evidence>
<dbReference type="InterPro" id="IPR002067">
    <property type="entry name" value="MCP"/>
</dbReference>
<dbReference type="SMART" id="SM00054">
    <property type="entry name" value="EFh"/>
    <property type="match status" value="4"/>
</dbReference>
<evidence type="ECO:0000256" key="2">
    <source>
        <dbReference type="ARBA" id="ARBA00006375"/>
    </source>
</evidence>
<dbReference type="Gene3D" id="1.50.40.10">
    <property type="entry name" value="Mitochondrial carrier domain"/>
    <property type="match status" value="1"/>
</dbReference>
<keyword evidence="12" id="KW-0496">Mitochondrion</keyword>
<keyword evidence="9" id="KW-0999">Mitochondrion inner membrane</keyword>
<keyword evidence="14" id="KW-0143">Chaperone</keyword>
<evidence type="ECO:0000256" key="16">
    <source>
        <dbReference type="PROSITE-ProRule" id="PRU00282"/>
    </source>
</evidence>
<dbReference type="Pfam" id="PF01920">
    <property type="entry name" value="Prefoldin_2"/>
    <property type="match status" value="1"/>
</dbReference>
<evidence type="ECO:0000256" key="11">
    <source>
        <dbReference type="ARBA" id="ARBA00022989"/>
    </source>
</evidence>
<dbReference type="SUPFAM" id="SSF46579">
    <property type="entry name" value="Prefoldin"/>
    <property type="match status" value="1"/>
</dbReference>
<evidence type="ECO:0000256" key="12">
    <source>
        <dbReference type="ARBA" id="ARBA00023128"/>
    </source>
</evidence>
<name>A0A4Y7MXC2_DAPPU</name>
<evidence type="ECO:0000259" key="18">
    <source>
        <dbReference type="PROSITE" id="PS50222"/>
    </source>
</evidence>
<dbReference type="PROSITE" id="PS50222">
    <property type="entry name" value="EF_HAND_2"/>
    <property type="match status" value="3"/>
</dbReference>
<keyword evidence="7" id="KW-0479">Metal-binding</keyword>
<protein>
    <recommendedName>
        <fullName evidence="15">Probable prefoldin subunit 6</fullName>
    </recommendedName>
</protein>
<dbReference type="InterPro" id="IPR002167">
    <property type="entry name" value="GDC-like"/>
</dbReference>
<evidence type="ECO:0000256" key="9">
    <source>
        <dbReference type="ARBA" id="ARBA00022792"/>
    </source>
</evidence>
<evidence type="ECO:0000256" key="1">
    <source>
        <dbReference type="ARBA" id="ARBA00004448"/>
    </source>
</evidence>
<keyword evidence="10" id="KW-0106">Calcium</keyword>
<dbReference type="PANTHER" id="PTHR24089">
    <property type="entry name" value="SOLUTE CARRIER FAMILY 25"/>
    <property type="match status" value="1"/>
</dbReference>
<evidence type="ECO:0000256" key="7">
    <source>
        <dbReference type="ARBA" id="ARBA00022723"/>
    </source>
</evidence>
<evidence type="ECO:0000256" key="13">
    <source>
        <dbReference type="ARBA" id="ARBA00023136"/>
    </source>
</evidence>
<dbReference type="GO" id="GO:0005509">
    <property type="term" value="F:calcium ion binding"/>
    <property type="evidence" value="ECO:0007669"/>
    <property type="project" value="InterPro"/>
</dbReference>
<keyword evidence="6 16" id="KW-0812">Transmembrane</keyword>
<dbReference type="FunFam" id="1.10.238.10:FF:000320">
    <property type="entry name" value="Uncharacterized protein, isoform B"/>
    <property type="match status" value="1"/>
</dbReference>
<dbReference type="Gene3D" id="1.10.238.10">
    <property type="entry name" value="EF-hand"/>
    <property type="match status" value="2"/>
</dbReference>
<dbReference type="InterPro" id="IPR023395">
    <property type="entry name" value="MCP_dom_sf"/>
</dbReference>
<dbReference type="FunFam" id="1.10.238.10:FF:000028">
    <property type="entry name" value="Putative calcium-binding mitochondrial carrier protein scamc-2"/>
    <property type="match status" value="1"/>
</dbReference>
<dbReference type="OrthoDB" id="270584at2759"/>
<reference evidence="19" key="1">
    <citation type="submission" date="2018-08" db="EMBL/GenBank/DDBJ databases">
        <authorList>
            <person name="Cornetti L."/>
        </authorList>
    </citation>
    <scope>NUCLEOTIDE SEQUENCE</scope>
    <source>
        <strain evidence="19">TCO</strain>
    </source>
</reference>
<dbReference type="AlphaFoldDB" id="A0A4Y7MXC2"/>
<dbReference type="InterPro" id="IPR002048">
    <property type="entry name" value="EF_hand_dom"/>
</dbReference>
<dbReference type="PRINTS" id="PR00928">
    <property type="entry name" value="GRAVESDC"/>
</dbReference>
<dbReference type="CDD" id="cd23161">
    <property type="entry name" value="Prefoldin_6"/>
    <property type="match status" value="1"/>
</dbReference>
<dbReference type="InterPro" id="IPR018108">
    <property type="entry name" value="MCP_transmembrane"/>
</dbReference>
<dbReference type="GO" id="GO:0055085">
    <property type="term" value="P:transmembrane transport"/>
    <property type="evidence" value="ECO:0007669"/>
    <property type="project" value="InterPro"/>
</dbReference>
<dbReference type="PROSITE" id="PS00018">
    <property type="entry name" value="EF_HAND_1"/>
    <property type="match status" value="1"/>
</dbReference>
<dbReference type="SUPFAM" id="SSF47473">
    <property type="entry name" value="EF-hand"/>
    <property type="match status" value="1"/>
</dbReference>
<keyword evidence="5" id="KW-0813">Transport</keyword>
<evidence type="ECO:0000313" key="19">
    <source>
        <dbReference type="EMBL" id="SVE85292.1"/>
    </source>
</evidence>
<dbReference type="InterPro" id="IPR011992">
    <property type="entry name" value="EF-hand-dom_pair"/>
</dbReference>
<feature type="repeat" description="Solcar" evidence="16">
    <location>
        <begin position="272"/>
        <end position="357"/>
    </location>
</feature>
<evidence type="ECO:0000256" key="10">
    <source>
        <dbReference type="ARBA" id="ARBA00022837"/>
    </source>
</evidence>
<evidence type="ECO:0000256" key="8">
    <source>
        <dbReference type="ARBA" id="ARBA00022737"/>
    </source>
</evidence>
<comment type="subunit">
    <text evidence="4">Heterohexamer of two PFD-alpha type and four PFD-beta type subunits.</text>
</comment>
<evidence type="ECO:0000256" key="15">
    <source>
        <dbReference type="ARBA" id="ARBA00072592"/>
    </source>
</evidence>
<feature type="coiled-coil region" evidence="17">
    <location>
        <begin position="587"/>
        <end position="614"/>
    </location>
</feature>
<dbReference type="FunFam" id="1.50.40.10:FF:000003">
    <property type="entry name" value="Putative calcium-binding mitochondrial carrier protein scamc-2"/>
    <property type="match status" value="1"/>
</dbReference>
<gene>
    <name evidence="19" type="primary">EOG090X0MQF</name>
</gene>
<evidence type="ECO:0000256" key="5">
    <source>
        <dbReference type="ARBA" id="ARBA00022448"/>
    </source>
</evidence>
<feature type="domain" description="EF-hand" evidence="18">
    <location>
        <begin position="131"/>
        <end position="166"/>
    </location>
</feature>
<evidence type="ECO:0000256" key="17">
    <source>
        <dbReference type="SAM" id="Coils"/>
    </source>
</evidence>
<comment type="similarity">
    <text evidence="3">Belongs to the prefoldin subunit beta family.</text>
</comment>
<evidence type="ECO:0000256" key="3">
    <source>
        <dbReference type="ARBA" id="ARBA00008045"/>
    </source>
</evidence>
<feature type="domain" description="EF-hand" evidence="18">
    <location>
        <begin position="95"/>
        <end position="130"/>
    </location>
</feature>
<feature type="coiled-coil region" evidence="17">
    <location>
        <begin position="495"/>
        <end position="546"/>
    </location>
</feature>
<proteinExistence type="evidence at transcript level"/>
<accession>A0A4Y7MXC2</accession>
<dbReference type="PRINTS" id="PR00926">
    <property type="entry name" value="MITOCARRIER"/>
</dbReference>
<dbReference type="InterPro" id="IPR018247">
    <property type="entry name" value="EF_Hand_1_Ca_BS"/>
</dbReference>
<dbReference type="GO" id="GO:0051082">
    <property type="term" value="F:unfolded protein binding"/>
    <property type="evidence" value="ECO:0007669"/>
    <property type="project" value="InterPro"/>
</dbReference>
<keyword evidence="17" id="KW-0175">Coiled coil</keyword>
<dbReference type="Pfam" id="PF13499">
    <property type="entry name" value="EF-hand_7"/>
    <property type="match status" value="2"/>
</dbReference>
<evidence type="ECO:0000256" key="4">
    <source>
        <dbReference type="ARBA" id="ARBA00011695"/>
    </source>
</evidence>
<keyword evidence="13 16" id="KW-0472">Membrane</keyword>
<dbReference type="PROSITE" id="PS50920">
    <property type="entry name" value="SOLCAR"/>
    <property type="match status" value="2"/>
</dbReference>
<dbReference type="SUPFAM" id="SSF103506">
    <property type="entry name" value="Mitochondrial carrier"/>
    <property type="match status" value="1"/>
</dbReference>
<dbReference type="GO" id="GO:0016272">
    <property type="term" value="C:prefoldin complex"/>
    <property type="evidence" value="ECO:0007669"/>
    <property type="project" value="InterPro"/>
</dbReference>
<keyword evidence="11" id="KW-1133">Transmembrane helix</keyword>
<organism evidence="19">
    <name type="scientific">Daphnia pulex</name>
    <name type="common">Water flea</name>
    <dbReference type="NCBI Taxonomy" id="6669"/>
    <lineage>
        <taxon>Eukaryota</taxon>
        <taxon>Metazoa</taxon>
        <taxon>Ecdysozoa</taxon>
        <taxon>Arthropoda</taxon>
        <taxon>Crustacea</taxon>
        <taxon>Branchiopoda</taxon>
        <taxon>Diplostraca</taxon>
        <taxon>Cladocera</taxon>
        <taxon>Anomopoda</taxon>
        <taxon>Daphniidae</taxon>
        <taxon>Daphnia</taxon>
    </lineage>
</organism>
<dbReference type="EMBL" id="LR015673">
    <property type="protein sequence ID" value="SVE85292.1"/>
    <property type="molecule type" value="mRNA"/>
</dbReference>
<evidence type="ECO:0000256" key="14">
    <source>
        <dbReference type="ARBA" id="ARBA00023186"/>
    </source>
</evidence>
<comment type="similarity">
    <text evidence="2">Belongs to the mitochondrial carrier (TC 2.A.29) family.</text>
</comment>